<dbReference type="Proteomes" id="UP000009328">
    <property type="component" value="Unassembled WGS sequence"/>
</dbReference>
<reference evidence="2 3" key="1">
    <citation type="journal article" date="2012" name="Eukaryot. Cell">
        <title>Draft genome sequence of Wickerhamomyces ciferrii NRRL Y-1031 F-60-10.</title>
        <authorList>
            <person name="Schneider J."/>
            <person name="Andrea H."/>
            <person name="Blom J."/>
            <person name="Jaenicke S."/>
            <person name="Ruckert C."/>
            <person name="Schorsch C."/>
            <person name="Szczepanowski R."/>
            <person name="Farwick M."/>
            <person name="Goesmann A."/>
            <person name="Puhler A."/>
            <person name="Schaffer S."/>
            <person name="Tauch A."/>
            <person name="Kohler T."/>
            <person name="Brinkrolf K."/>
        </authorList>
    </citation>
    <scope>NUCLEOTIDE SEQUENCE [LARGE SCALE GENOMIC DNA]</scope>
    <source>
        <strain evidence="3">ATCC 14091 / BCRC 22168 / CBS 111 / JCM 3599 / NBRC 0793 / NRRL Y-1031 F-60-10</strain>
    </source>
</reference>
<dbReference type="InParanoid" id="K0KMS1"/>
<dbReference type="EMBL" id="CAIF01000116">
    <property type="protein sequence ID" value="CCH44251.1"/>
    <property type="molecule type" value="Genomic_DNA"/>
</dbReference>
<sequence>MVGPEIPEKIQKIRNERLGRNTKIIDEQISDDGDFAGPSLDYYNINEGENKAEEELGRIRLQKAQIENHKTKNIDGNGSKHDSWMSMKPEWAQENSSSSKSKLTNHSTESKQPSESIRPSLLEQHKERRRLEGLDKNEGVKYDSNESLNTEIRKEIFRKASNLNDRFTKGS</sequence>
<proteinExistence type="predicted"/>
<feature type="region of interest" description="Disordered" evidence="1">
    <location>
        <begin position="64"/>
        <end position="152"/>
    </location>
</feature>
<organism evidence="2 3">
    <name type="scientific">Wickerhamomyces ciferrii (strain ATCC 14091 / BCRC 22168 / CBS 111 / JCM 3599 / NBRC 0793 / NRRL Y-1031 F-60-10)</name>
    <name type="common">Yeast</name>
    <name type="synonym">Pichia ciferrii</name>
    <dbReference type="NCBI Taxonomy" id="1206466"/>
    <lineage>
        <taxon>Eukaryota</taxon>
        <taxon>Fungi</taxon>
        <taxon>Dikarya</taxon>
        <taxon>Ascomycota</taxon>
        <taxon>Saccharomycotina</taxon>
        <taxon>Saccharomycetes</taxon>
        <taxon>Phaffomycetales</taxon>
        <taxon>Wickerhamomycetaceae</taxon>
        <taxon>Wickerhamomyces</taxon>
    </lineage>
</organism>
<name>K0KMS1_WICCF</name>
<dbReference type="HOGENOM" id="CLU_1564113_0_0_1"/>
<protein>
    <submittedName>
        <fullName evidence="2">Uncharacterized protein</fullName>
    </submittedName>
</protein>
<feature type="compositionally biased region" description="Polar residues" evidence="1">
    <location>
        <begin position="104"/>
        <end position="117"/>
    </location>
</feature>
<dbReference type="AlphaFoldDB" id="K0KMS1"/>
<feature type="compositionally biased region" description="Basic and acidic residues" evidence="1">
    <location>
        <begin position="123"/>
        <end position="144"/>
    </location>
</feature>
<comment type="caution">
    <text evidence="2">The sequence shown here is derived from an EMBL/GenBank/DDBJ whole genome shotgun (WGS) entry which is preliminary data.</text>
</comment>
<evidence type="ECO:0000256" key="1">
    <source>
        <dbReference type="SAM" id="MobiDB-lite"/>
    </source>
</evidence>
<evidence type="ECO:0000313" key="3">
    <source>
        <dbReference type="Proteomes" id="UP000009328"/>
    </source>
</evidence>
<accession>K0KMS1</accession>
<evidence type="ECO:0000313" key="2">
    <source>
        <dbReference type="EMBL" id="CCH44251.1"/>
    </source>
</evidence>
<keyword evidence="3" id="KW-1185">Reference proteome</keyword>
<feature type="compositionally biased region" description="Basic and acidic residues" evidence="1">
    <location>
        <begin position="66"/>
        <end position="83"/>
    </location>
</feature>
<gene>
    <name evidence="2" type="ORF">BN7_3812</name>
</gene>